<dbReference type="SUPFAM" id="SSF53850">
    <property type="entry name" value="Periplasmic binding protein-like II"/>
    <property type="match status" value="1"/>
</dbReference>
<dbReference type="Pfam" id="PF12974">
    <property type="entry name" value="Phosphonate-bd"/>
    <property type="match status" value="1"/>
</dbReference>
<protein>
    <submittedName>
        <fullName evidence="2">Phosphate/phosphite/phosphonate ABC transporter substrate-binding protein</fullName>
    </submittedName>
</protein>
<name>A0A8J7A4H2_9CYAN</name>
<organism evidence="2 3">
    <name type="scientific">Vasconcelosia minhoensis LEGE 07310</name>
    <dbReference type="NCBI Taxonomy" id="915328"/>
    <lineage>
        <taxon>Bacteria</taxon>
        <taxon>Bacillati</taxon>
        <taxon>Cyanobacteriota</taxon>
        <taxon>Cyanophyceae</taxon>
        <taxon>Nodosilineales</taxon>
        <taxon>Cymatolegaceae</taxon>
        <taxon>Vasconcelosia</taxon>
        <taxon>Vasconcelosia minhoensis</taxon>
    </lineage>
</organism>
<feature type="chain" id="PRO_5035195245" evidence="1">
    <location>
        <begin position="24"/>
        <end position="293"/>
    </location>
</feature>
<dbReference type="AlphaFoldDB" id="A0A8J7A4H2"/>
<keyword evidence="3" id="KW-1185">Reference proteome</keyword>
<gene>
    <name evidence="2" type="ORF">IQ241_01955</name>
</gene>
<evidence type="ECO:0000313" key="2">
    <source>
        <dbReference type="EMBL" id="MBE9076067.1"/>
    </source>
</evidence>
<sequence>MKIAKLLSLLPFLLIVFNWGCSSQESVNNDKLIVGVVGYGDSELSLERYQRFQNYLAEQTKTPVELEVAYNELKAVEEIERSNWDIVFASPGLAAIANKQGYVQMFPLETRGNAKFGLIVTRADSTINQLSDLQDKIIALGERGSASGYYLPLYDLYGLTLQEVRFAPTPESVMAWVEDGTVDAGALSETDFDTFKAVYGAENFRILQKSRAIPPGVVLMGQIERNQSEFITRVMREAPSNVVSDAKYLPNANLPNYEYFFQIVDKVRPLEERISQQPATLTIDRSEAESRTE</sequence>
<evidence type="ECO:0000313" key="3">
    <source>
        <dbReference type="Proteomes" id="UP000636505"/>
    </source>
</evidence>
<reference evidence="2" key="1">
    <citation type="submission" date="2020-10" db="EMBL/GenBank/DDBJ databases">
        <authorList>
            <person name="Castelo-Branco R."/>
            <person name="Eusebio N."/>
            <person name="Adriana R."/>
            <person name="Vieira A."/>
            <person name="Brugerolle De Fraissinette N."/>
            <person name="Rezende De Castro R."/>
            <person name="Schneider M.P."/>
            <person name="Vasconcelos V."/>
            <person name="Leao P.N."/>
        </authorList>
    </citation>
    <scope>NUCLEOTIDE SEQUENCE</scope>
    <source>
        <strain evidence="2">LEGE 07310</strain>
    </source>
</reference>
<dbReference type="Proteomes" id="UP000636505">
    <property type="component" value="Unassembled WGS sequence"/>
</dbReference>
<accession>A0A8J7A4H2</accession>
<keyword evidence="1" id="KW-0732">Signal</keyword>
<dbReference type="PANTHER" id="PTHR35841:SF1">
    <property type="entry name" value="PHOSPHONATES-BINDING PERIPLASMIC PROTEIN"/>
    <property type="match status" value="1"/>
</dbReference>
<feature type="signal peptide" evidence="1">
    <location>
        <begin position="1"/>
        <end position="23"/>
    </location>
</feature>
<comment type="caution">
    <text evidence="2">The sequence shown here is derived from an EMBL/GenBank/DDBJ whole genome shotgun (WGS) entry which is preliminary data.</text>
</comment>
<dbReference type="EMBL" id="JADEXG010000003">
    <property type="protein sequence ID" value="MBE9076067.1"/>
    <property type="molecule type" value="Genomic_DNA"/>
</dbReference>
<evidence type="ECO:0000256" key="1">
    <source>
        <dbReference type="SAM" id="SignalP"/>
    </source>
</evidence>
<proteinExistence type="predicted"/>
<dbReference type="PANTHER" id="PTHR35841">
    <property type="entry name" value="PHOSPHONATES-BINDING PERIPLASMIC PROTEIN"/>
    <property type="match status" value="1"/>
</dbReference>
<dbReference type="Gene3D" id="3.40.190.10">
    <property type="entry name" value="Periplasmic binding protein-like II"/>
    <property type="match status" value="2"/>
</dbReference>